<feature type="region of interest" description="Disordered" evidence="10">
    <location>
        <begin position="816"/>
        <end position="858"/>
    </location>
</feature>
<keyword evidence="13" id="KW-1185">Reference proteome</keyword>
<keyword evidence="4 9" id="KW-0853">WD repeat</keyword>
<dbReference type="SMART" id="SM00320">
    <property type="entry name" value="WD40"/>
    <property type="match status" value="5"/>
</dbReference>
<feature type="region of interest" description="Disordered" evidence="10">
    <location>
        <begin position="530"/>
        <end position="554"/>
    </location>
</feature>
<sequence>MALKSIQRSATVAFAPMAQMMAVGTMAGAIDLSFSSSASLELLKLDFASTELDLPVLSSCVTAERFNRLSWGTFGAMGGSSLQEEFPLGVIAGGLADGSIHLWNPAKLISEDEAERGAALFAKPQTHTGAVRGLEFNVLSPHLLASGGDDGDLYIWDISTPSSVSHYPSLRGGVQGELSYVSWNRKVHNILASTSFSGTSVVWDLRRQKPVISFTDPTSRRRCSALQWNPDVATQLIVASDDDRSPSLQVWDLRNSVSPLKELVGHTKGVLAMAWCPSDSSLLLSCAKDNRTLCWDTISGQVLCELPASGNWNFDVQWSPCTPGVLSTSSFDGQIGIYNIEDHVICAYAAALTKAPKWLKRPVGVSFGFGGKLVSFAPKKGAAAGGAPATSEVRIHSLITEEALVKRSTKFDEAIAGGERSSLRNFCESKASAAGSEEERETWSLLKIMFEEEARVQLLTHFGFSAKPTENGDASPLEDDTLVNEELLKLSLNVNNSPPSEDALLATPPVISMLEERTLESPDDVEDFFDKLETPPTPTEGNGPPLETPSTEEKEEAHVAEQEAGVVEVPVTTTEAGEEAADSESEAAIQWALVAGDFKAAVDHCLAANRMADALVIAGVGGTTLWESTQNIYIQRTQKPYLKVLSAVIKNDLQGLVDTRPLKAWKETLALICTYAQSEDWTKLCDALGARLDAGHEPHAATWCYICAGNVEKAVDIWARTLKVRKGSVDFVDLLQDIMEKSVVLGLASGTKQVSASLERLVCYYAELLASQGLLDTALEYLNLSPADNSSQEMQILRDRISQSSQAEKILEAPPLVKELQPESYSNLPSDNTQFSYPTPQPSPYYSVSHETYHQDSTHSPQYANLYQQSQVTPGVFTPAPTQSYYPTTRPPTLSNIGSPRQQQLAPPTTFVPQQSQPPTGFFPAPPTATPTFQPYVQQPPVGPPSSLYQKARIDSYSMRQTGGQQAYPGAAVPQPSVMMPGPSVSTMPPAPQPRGFVPVSTPSEQAPATQQPSSPQVVSANTFAAPPAPAATVQTADTSNVAVELKPVVATLTRLFNETSDAVGGSRAPPAKKREIDDNSRKLGALFVKLNSADISPNASLKLGQLCQALNVGDYATALQIQVALTTSDWDECSFWLAALKRMIKTRQSLR</sequence>
<dbReference type="InterPro" id="IPR001680">
    <property type="entry name" value="WD40_rpt"/>
</dbReference>
<feature type="compositionally biased region" description="Polar residues" evidence="10">
    <location>
        <begin position="880"/>
        <end position="915"/>
    </location>
</feature>
<dbReference type="EMBL" id="OZ020112">
    <property type="protein sequence ID" value="CAK9264641.1"/>
    <property type="molecule type" value="Genomic_DNA"/>
</dbReference>
<evidence type="ECO:0000313" key="12">
    <source>
        <dbReference type="EMBL" id="CAK9264641.1"/>
    </source>
</evidence>
<comment type="subcellular location">
    <subcellularLocation>
        <location evidence="1">Endoplasmic reticulum</location>
    </subcellularLocation>
</comment>
<evidence type="ECO:0000256" key="4">
    <source>
        <dbReference type="ARBA" id="ARBA00022574"/>
    </source>
</evidence>
<dbReference type="Gene3D" id="1.20.940.10">
    <property type="entry name" value="Functional domain of the splicing factor Prp18"/>
    <property type="match status" value="1"/>
</dbReference>
<evidence type="ECO:0000256" key="6">
    <source>
        <dbReference type="ARBA" id="ARBA00022824"/>
    </source>
</evidence>
<feature type="compositionally biased region" description="Polar residues" evidence="10">
    <location>
        <begin position="823"/>
        <end position="835"/>
    </location>
</feature>
<proteinExistence type="inferred from homology"/>
<evidence type="ECO:0000259" key="11">
    <source>
        <dbReference type="Pfam" id="PF12931"/>
    </source>
</evidence>
<gene>
    <name evidence="12" type="ORF">CSSPJE1EN1_LOCUS10119</name>
</gene>
<dbReference type="InterPro" id="IPR024298">
    <property type="entry name" value="Sec16_Sec23-bd"/>
</dbReference>
<evidence type="ECO:0000313" key="13">
    <source>
        <dbReference type="Proteomes" id="UP001497444"/>
    </source>
</evidence>
<dbReference type="Pfam" id="PF12931">
    <property type="entry name" value="TPR_Sec16"/>
    <property type="match status" value="1"/>
</dbReference>
<evidence type="ECO:0000256" key="8">
    <source>
        <dbReference type="ARBA" id="ARBA00022927"/>
    </source>
</evidence>
<feature type="domain" description="Sec16 Sec23-binding" evidence="11">
    <location>
        <begin position="589"/>
        <end position="783"/>
    </location>
</feature>
<evidence type="ECO:0000256" key="3">
    <source>
        <dbReference type="ARBA" id="ARBA00022448"/>
    </source>
</evidence>
<keyword evidence="7" id="KW-0931">ER-Golgi transport</keyword>
<dbReference type="SUPFAM" id="SSF50978">
    <property type="entry name" value="WD40 repeat-like"/>
    <property type="match status" value="1"/>
</dbReference>
<dbReference type="Pfam" id="PF00400">
    <property type="entry name" value="WD40"/>
    <property type="match status" value="2"/>
</dbReference>
<dbReference type="PANTHER" id="PTHR13923:SF11">
    <property type="entry name" value="SECRETORY 31, ISOFORM D"/>
    <property type="match status" value="1"/>
</dbReference>
<protein>
    <recommendedName>
        <fullName evidence="11">Sec16 Sec23-binding domain-containing protein</fullName>
    </recommendedName>
</protein>
<comment type="similarity">
    <text evidence="2">Belongs to the WD repeat SEC31 family.</text>
</comment>
<dbReference type="PROSITE" id="PS00678">
    <property type="entry name" value="WD_REPEATS_1"/>
    <property type="match status" value="1"/>
</dbReference>
<evidence type="ECO:0000256" key="10">
    <source>
        <dbReference type="SAM" id="MobiDB-lite"/>
    </source>
</evidence>
<feature type="compositionally biased region" description="Low complexity" evidence="10">
    <location>
        <begin position="539"/>
        <end position="549"/>
    </location>
</feature>
<keyword evidence="5" id="KW-0677">Repeat</keyword>
<reference evidence="12" key="1">
    <citation type="submission" date="2024-02" db="EMBL/GenBank/DDBJ databases">
        <authorList>
            <consortium name="ELIXIR-Norway"/>
            <consortium name="Elixir Norway"/>
        </authorList>
    </citation>
    <scope>NUCLEOTIDE SEQUENCE</scope>
</reference>
<name>A0ABP0WFI4_9BRYO</name>
<evidence type="ECO:0000256" key="9">
    <source>
        <dbReference type="PROSITE-ProRule" id="PRU00221"/>
    </source>
</evidence>
<feature type="region of interest" description="Disordered" evidence="10">
    <location>
        <begin position="874"/>
        <end position="1022"/>
    </location>
</feature>
<dbReference type="InterPro" id="IPR019775">
    <property type="entry name" value="WD40_repeat_CS"/>
</dbReference>
<feature type="compositionally biased region" description="Low complexity" evidence="10">
    <location>
        <begin position="930"/>
        <end position="940"/>
    </location>
</feature>
<dbReference type="InterPro" id="IPR036322">
    <property type="entry name" value="WD40_repeat_dom_sf"/>
</dbReference>
<evidence type="ECO:0000256" key="2">
    <source>
        <dbReference type="ARBA" id="ARBA00009358"/>
    </source>
</evidence>
<feature type="repeat" description="WD" evidence="9">
    <location>
        <begin position="124"/>
        <end position="166"/>
    </location>
</feature>
<dbReference type="Gene3D" id="1.25.40.1030">
    <property type="match status" value="1"/>
</dbReference>
<dbReference type="Proteomes" id="UP001497444">
    <property type="component" value="Chromosome 17"/>
</dbReference>
<evidence type="ECO:0000256" key="7">
    <source>
        <dbReference type="ARBA" id="ARBA00022892"/>
    </source>
</evidence>
<evidence type="ECO:0000256" key="5">
    <source>
        <dbReference type="ARBA" id="ARBA00022737"/>
    </source>
</evidence>
<dbReference type="PROSITE" id="PS50294">
    <property type="entry name" value="WD_REPEATS_REGION"/>
    <property type="match status" value="1"/>
</dbReference>
<dbReference type="InterPro" id="IPR015943">
    <property type="entry name" value="WD40/YVTN_repeat-like_dom_sf"/>
</dbReference>
<feature type="compositionally biased region" description="Low complexity" evidence="10">
    <location>
        <begin position="1002"/>
        <end position="1021"/>
    </location>
</feature>
<dbReference type="PROSITE" id="PS50082">
    <property type="entry name" value="WD_REPEATS_2"/>
    <property type="match status" value="2"/>
</dbReference>
<dbReference type="InterPro" id="IPR040251">
    <property type="entry name" value="SEC31-like"/>
</dbReference>
<evidence type="ECO:0000256" key="1">
    <source>
        <dbReference type="ARBA" id="ARBA00004240"/>
    </source>
</evidence>
<keyword evidence="8" id="KW-0653">Protein transport</keyword>
<organism evidence="12 13">
    <name type="scientific">Sphagnum jensenii</name>
    <dbReference type="NCBI Taxonomy" id="128206"/>
    <lineage>
        <taxon>Eukaryota</taxon>
        <taxon>Viridiplantae</taxon>
        <taxon>Streptophyta</taxon>
        <taxon>Embryophyta</taxon>
        <taxon>Bryophyta</taxon>
        <taxon>Sphagnophytina</taxon>
        <taxon>Sphagnopsida</taxon>
        <taxon>Sphagnales</taxon>
        <taxon>Sphagnaceae</taxon>
        <taxon>Sphagnum</taxon>
    </lineage>
</organism>
<dbReference type="PANTHER" id="PTHR13923">
    <property type="entry name" value="SEC31-RELATED PROTEIN"/>
    <property type="match status" value="1"/>
</dbReference>
<feature type="repeat" description="WD" evidence="9">
    <location>
        <begin position="263"/>
        <end position="305"/>
    </location>
</feature>
<keyword evidence="6" id="KW-0256">Endoplasmic reticulum</keyword>
<accession>A0ABP0WFI4</accession>
<keyword evidence="3" id="KW-0813">Transport</keyword>
<dbReference type="Gene3D" id="2.130.10.10">
    <property type="entry name" value="YVTN repeat-like/Quinoprotein amine dehydrogenase"/>
    <property type="match status" value="1"/>
</dbReference>